<dbReference type="PANTHER" id="PTHR45982:SF1">
    <property type="entry name" value="REGULATOR OF CHROMOSOME CONDENSATION"/>
    <property type="match status" value="1"/>
</dbReference>
<feature type="repeat" description="RCC1" evidence="1">
    <location>
        <begin position="32"/>
        <end position="83"/>
    </location>
</feature>
<sequence>MVWTAIKMPRGSGMVIDIFVGSYSTFILTSSDKVYCCGLNNFGQLGLPPSGIVYSLTAVPALSGMGISKIASGQHHTLALAAGPTAGAAPVVLSFGSTTYGRLGRAVTEQPVEGEENFSAPAVVSANLEGRPEDIAVGIGTSAAICGGDLFLWGCNVSYQLAK</sequence>
<dbReference type="AlphaFoldDB" id="A0AAE0KPZ3"/>
<name>A0AAE0KPZ3_9CHLO</name>
<proteinExistence type="predicted"/>
<feature type="non-terminal residue" evidence="2">
    <location>
        <position position="163"/>
    </location>
</feature>
<dbReference type="PANTHER" id="PTHR45982">
    <property type="entry name" value="REGULATOR OF CHROMOSOME CONDENSATION"/>
    <property type="match status" value="1"/>
</dbReference>
<dbReference type="Pfam" id="PF13540">
    <property type="entry name" value="RCC1_2"/>
    <property type="match status" value="1"/>
</dbReference>
<dbReference type="PROSITE" id="PS50012">
    <property type="entry name" value="RCC1_3"/>
    <property type="match status" value="1"/>
</dbReference>
<keyword evidence="3" id="KW-1185">Reference proteome</keyword>
<gene>
    <name evidence="2" type="ORF">CYMTET_34677</name>
</gene>
<evidence type="ECO:0000313" key="3">
    <source>
        <dbReference type="Proteomes" id="UP001190700"/>
    </source>
</evidence>
<dbReference type="InterPro" id="IPR009091">
    <property type="entry name" value="RCC1/BLIP-II"/>
</dbReference>
<protein>
    <submittedName>
        <fullName evidence="2">Uncharacterized protein</fullName>
    </submittedName>
</protein>
<comment type="caution">
    <text evidence="2">The sequence shown here is derived from an EMBL/GenBank/DDBJ whole genome shotgun (WGS) entry which is preliminary data.</text>
</comment>
<evidence type="ECO:0000313" key="2">
    <source>
        <dbReference type="EMBL" id="KAK3256174.1"/>
    </source>
</evidence>
<accession>A0AAE0KPZ3</accession>
<dbReference type="SUPFAM" id="SSF50985">
    <property type="entry name" value="RCC1/BLIP-II"/>
    <property type="match status" value="1"/>
</dbReference>
<dbReference type="PROSITE" id="PS00626">
    <property type="entry name" value="RCC1_2"/>
    <property type="match status" value="1"/>
</dbReference>
<dbReference type="GO" id="GO:0005085">
    <property type="term" value="F:guanyl-nucleotide exchange factor activity"/>
    <property type="evidence" value="ECO:0007669"/>
    <property type="project" value="TreeGrafter"/>
</dbReference>
<reference evidence="2 3" key="1">
    <citation type="journal article" date="2015" name="Genome Biol. Evol.">
        <title>Comparative Genomics of a Bacterivorous Green Alga Reveals Evolutionary Causalities and Consequences of Phago-Mixotrophic Mode of Nutrition.</title>
        <authorList>
            <person name="Burns J.A."/>
            <person name="Paasch A."/>
            <person name="Narechania A."/>
            <person name="Kim E."/>
        </authorList>
    </citation>
    <scope>NUCLEOTIDE SEQUENCE [LARGE SCALE GENOMIC DNA]</scope>
    <source>
        <strain evidence="2 3">PLY_AMNH</strain>
    </source>
</reference>
<dbReference type="InterPro" id="IPR000408">
    <property type="entry name" value="Reg_chr_condens"/>
</dbReference>
<dbReference type="Gene3D" id="2.130.10.30">
    <property type="entry name" value="Regulator of chromosome condensation 1/beta-lactamase-inhibitor protein II"/>
    <property type="match status" value="1"/>
</dbReference>
<dbReference type="EMBL" id="LGRX02021911">
    <property type="protein sequence ID" value="KAK3256174.1"/>
    <property type="molecule type" value="Genomic_DNA"/>
</dbReference>
<organism evidence="2 3">
    <name type="scientific">Cymbomonas tetramitiformis</name>
    <dbReference type="NCBI Taxonomy" id="36881"/>
    <lineage>
        <taxon>Eukaryota</taxon>
        <taxon>Viridiplantae</taxon>
        <taxon>Chlorophyta</taxon>
        <taxon>Pyramimonadophyceae</taxon>
        <taxon>Pyramimonadales</taxon>
        <taxon>Pyramimonadaceae</taxon>
        <taxon>Cymbomonas</taxon>
    </lineage>
</organism>
<dbReference type="GO" id="GO:0005737">
    <property type="term" value="C:cytoplasm"/>
    <property type="evidence" value="ECO:0007669"/>
    <property type="project" value="TreeGrafter"/>
</dbReference>
<evidence type="ECO:0000256" key="1">
    <source>
        <dbReference type="PROSITE-ProRule" id="PRU00235"/>
    </source>
</evidence>
<dbReference type="Proteomes" id="UP001190700">
    <property type="component" value="Unassembled WGS sequence"/>
</dbReference>
<dbReference type="InterPro" id="IPR051553">
    <property type="entry name" value="Ran_GTPase-activating"/>
</dbReference>